<sequence length="195" mass="20444">MRNKEYWLRRTGAVTLAALLAGGALAGCTTTTPQDRSDAMTQQRQIDNDVQQALERLYRASPEARELVSRAKGVLVFPGVIGASFVVGAEHGDGALLIGNQTSGYYTTTAGSIGFQAGAQSRAIIYLFMTDQALRDFTSSNGWTVGADASVAVADIGASGNINTNTMQQPIIGFVMNNAGIQAGVSLQGAKISPR</sequence>
<evidence type="ECO:0000313" key="4">
    <source>
        <dbReference type="Proteomes" id="UP000077875"/>
    </source>
</evidence>
<proteinExistence type="predicted"/>
<evidence type="ECO:0000256" key="1">
    <source>
        <dbReference type="SAM" id="SignalP"/>
    </source>
</evidence>
<dbReference type="PROSITE" id="PS51257">
    <property type="entry name" value="PROKAR_LIPOPROTEIN"/>
    <property type="match status" value="1"/>
</dbReference>
<dbReference type="Pfam" id="PF04366">
    <property type="entry name" value="Ysc84"/>
    <property type="match status" value="1"/>
</dbReference>
<dbReference type="RefSeq" id="WP_064121376.1">
    <property type="nucleotide sequence ID" value="NZ_CP015243.1"/>
</dbReference>
<dbReference type="InterPro" id="IPR007461">
    <property type="entry name" value="Ysc84_actin-binding"/>
</dbReference>
<dbReference type="AlphaFoldDB" id="A0A172YAW4"/>
<keyword evidence="1" id="KW-0732">Signal</keyword>
<dbReference type="KEGG" id="haa:A5892_02040"/>
<feature type="domain" description="Ysc84 actin-binding" evidence="2">
    <location>
        <begin position="110"/>
        <end position="195"/>
    </location>
</feature>
<feature type="chain" id="PRO_5008004538" evidence="1">
    <location>
        <begin position="27"/>
        <end position="195"/>
    </location>
</feature>
<evidence type="ECO:0000313" key="3">
    <source>
        <dbReference type="EMBL" id="ANF56393.1"/>
    </source>
</evidence>
<dbReference type="Proteomes" id="UP000077875">
    <property type="component" value="Chromosome"/>
</dbReference>
<feature type="signal peptide" evidence="1">
    <location>
        <begin position="1"/>
        <end position="26"/>
    </location>
</feature>
<keyword evidence="4" id="KW-1185">Reference proteome</keyword>
<reference evidence="3 4" key="1">
    <citation type="submission" date="2016-04" db="EMBL/GenBank/DDBJ databases">
        <title>Complete Genome Sequence of Halotalea alkalilenta IHB B 13600.</title>
        <authorList>
            <person name="Swarnkar M.K."/>
            <person name="Sharma A."/>
            <person name="Kaushal K."/>
            <person name="Soni R."/>
            <person name="Rana S."/>
            <person name="Singh A.K."/>
            <person name="Gulati A."/>
        </authorList>
    </citation>
    <scope>NUCLEOTIDE SEQUENCE [LARGE SCALE GENOMIC DNA]</scope>
    <source>
        <strain evidence="3 4">IHB B 13600</strain>
    </source>
</reference>
<evidence type="ECO:0000259" key="2">
    <source>
        <dbReference type="Pfam" id="PF04366"/>
    </source>
</evidence>
<gene>
    <name evidence="3" type="ORF">A5892_02040</name>
</gene>
<name>A0A172YAW4_9GAMM</name>
<accession>A0A172YAW4</accession>
<protein>
    <submittedName>
        <fullName evidence="3">Twin-arginine translocation pathway signal</fullName>
    </submittedName>
</protein>
<dbReference type="STRING" id="376489.A5892_02040"/>
<dbReference type="CDD" id="cd11524">
    <property type="entry name" value="SYLF"/>
    <property type="match status" value="1"/>
</dbReference>
<organism evidence="3 4">
    <name type="scientific">Halotalea alkalilenta</name>
    <dbReference type="NCBI Taxonomy" id="376489"/>
    <lineage>
        <taxon>Bacteria</taxon>
        <taxon>Pseudomonadati</taxon>
        <taxon>Pseudomonadota</taxon>
        <taxon>Gammaproteobacteria</taxon>
        <taxon>Oceanospirillales</taxon>
        <taxon>Halomonadaceae</taxon>
        <taxon>Halotalea</taxon>
    </lineage>
</organism>
<dbReference type="EMBL" id="CP015243">
    <property type="protein sequence ID" value="ANF56393.1"/>
    <property type="molecule type" value="Genomic_DNA"/>
</dbReference>